<reference evidence="1" key="1">
    <citation type="submission" date="2021-02" db="EMBL/GenBank/DDBJ databases">
        <authorList>
            <person name="Nowell W R."/>
        </authorList>
    </citation>
    <scope>NUCLEOTIDE SEQUENCE</scope>
</reference>
<dbReference type="Proteomes" id="UP000676336">
    <property type="component" value="Unassembled WGS sequence"/>
</dbReference>
<gene>
    <name evidence="1" type="ORF">SMN809_LOCUS46886</name>
</gene>
<feature type="non-terminal residue" evidence="1">
    <location>
        <position position="38"/>
    </location>
</feature>
<protein>
    <submittedName>
        <fullName evidence="1">Uncharacterized protein</fullName>
    </submittedName>
</protein>
<proteinExistence type="predicted"/>
<evidence type="ECO:0000313" key="1">
    <source>
        <dbReference type="EMBL" id="CAF4794064.1"/>
    </source>
</evidence>
<dbReference type="AlphaFoldDB" id="A0A8S3B5X2"/>
<name>A0A8S3B5X2_9BILA</name>
<comment type="caution">
    <text evidence="1">The sequence shown here is derived from an EMBL/GenBank/DDBJ whole genome shotgun (WGS) entry which is preliminary data.</text>
</comment>
<sequence>MYAQLIKELLLEFELASASKLEMIEFCRELYCDSLSEL</sequence>
<evidence type="ECO:0000313" key="2">
    <source>
        <dbReference type="Proteomes" id="UP000676336"/>
    </source>
</evidence>
<organism evidence="1 2">
    <name type="scientific">Rotaria magnacalcarata</name>
    <dbReference type="NCBI Taxonomy" id="392030"/>
    <lineage>
        <taxon>Eukaryota</taxon>
        <taxon>Metazoa</taxon>
        <taxon>Spiralia</taxon>
        <taxon>Gnathifera</taxon>
        <taxon>Rotifera</taxon>
        <taxon>Eurotatoria</taxon>
        <taxon>Bdelloidea</taxon>
        <taxon>Philodinida</taxon>
        <taxon>Philodinidae</taxon>
        <taxon>Rotaria</taxon>
    </lineage>
</organism>
<dbReference type="EMBL" id="CAJOBI010146956">
    <property type="protein sequence ID" value="CAF4794064.1"/>
    <property type="molecule type" value="Genomic_DNA"/>
</dbReference>
<accession>A0A8S3B5X2</accession>